<dbReference type="EMBL" id="MAAX01000064">
    <property type="protein sequence ID" value="OUS18559.1"/>
    <property type="molecule type" value="Genomic_DNA"/>
</dbReference>
<comment type="similarity">
    <text evidence="1">Belongs to the AB hydrolase superfamily. AB hydrolase 2 family.</text>
</comment>
<dbReference type="Gene3D" id="3.40.50.1820">
    <property type="entry name" value="alpha/beta hydrolase"/>
    <property type="match status" value="1"/>
</dbReference>
<protein>
    <submittedName>
        <fullName evidence="4">Phospholipase</fullName>
    </submittedName>
</protein>
<dbReference type="PANTHER" id="PTHR10655">
    <property type="entry name" value="LYSOPHOSPHOLIPASE-RELATED"/>
    <property type="match status" value="1"/>
</dbReference>
<evidence type="ECO:0000256" key="1">
    <source>
        <dbReference type="ARBA" id="ARBA00006499"/>
    </source>
</evidence>
<dbReference type="SUPFAM" id="SSF53474">
    <property type="entry name" value="alpha/beta-Hydrolases"/>
    <property type="match status" value="1"/>
</dbReference>
<dbReference type="PANTHER" id="PTHR10655:SF17">
    <property type="entry name" value="LYSOPHOSPHOLIPASE-LIKE PROTEIN 1"/>
    <property type="match status" value="1"/>
</dbReference>
<evidence type="ECO:0000313" key="4">
    <source>
        <dbReference type="EMBL" id="OUS18559.1"/>
    </source>
</evidence>
<dbReference type="InterPro" id="IPR050565">
    <property type="entry name" value="LYPA1-2/EST-like"/>
</dbReference>
<reference evidence="5" key="1">
    <citation type="journal article" date="2017" name="Proc. Natl. Acad. Sci. U.S.A.">
        <title>Simulation of Deepwater Horizon oil plume reveals substrate specialization within a complex community of hydrocarbon-degraders.</title>
        <authorList>
            <person name="Hu P."/>
            <person name="Dubinsky E.A."/>
            <person name="Probst A.J."/>
            <person name="Wang J."/>
            <person name="Sieber C.M.K."/>
            <person name="Tom L.M."/>
            <person name="Gardinali P."/>
            <person name="Banfield J.F."/>
            <person name="Atlas R.M."/>
            <person name="Andersen G.L."/>
        </authorList>
    </citation>
    <scope>NUCLEOTIDE SEQUENCE [LARGE SCALE GENOMIC DNA]</scope>
</reference>
<dbReference type="Pfam" id="PF02230">
    <property type="entry name" value="Abhydrolase_2"/>
    <property type="match status" value="1"/>
</dbReference>
<evidence type="ECO:0000259" key="3">
    <source>
        <dbReference type="Pfam" id="PF02230"/>
    </source>
</evidence>
<organism evidence="4 5">
    <name type="scientific">Nonlabens dokdonensis</name>
    <dbReference type="NCBI Taxonomy" id="328515"/>
    <lineage>
        <taxon>Bacteria</taxon>
        <taxon>Pseudomonadati</taxon>
        <taxon>Bacteroidota</taxon>
        <taxon>Flavobacteriia</taxon>
        <taxon>Flavobacteriales</taxon>
        <taxon>Flavobacteriaceae</taxon>
        <taxon>Nonlabens</taxon>
    </lineage>
</organism>
<dbReference type="RefSeq" id="WP_303686063.1">
    <property type="nucleotide sequence ID" value="NZ_CAJXYO010000021.1"/>
</dbReference>
<dbReference type="Proteomes" id="UP000196102">
    <property type="component" value="Unassembled WGS sequence"/>
</dbReference>
<feature type="domain" description="Phospholipase/carboxylesterase/thioesterase" evidence="3">
    <location>
        <begin position="14"/>
        <end position="218"/>
    </location>
</feature>
<dbReference type="InterPro" id="IPR029058">
    <property type="entry name" value="AB_hydrolase_fold"/>
</dbReference>
<comment type="caution">
    <text evidence="4">The sequence shown here is derived from an EMBL/GenBank/DDBJ whole genome shotgun (WGS) entry which is preliminary data.</text>
</comment>
<sequence length="223" mass="25057">MNTSLTLQHITRPARQENAPLLLLLHGYGSNEEDLFSFAPEISKDIFIVSARAPFDLQPYGHAWYAINFDAAGGKFSDNDQARESMVLINTFLEELKATYSIDPKNMNVLGFSQGAILSYGLSLSQPGLFRNVVAMSGYISEDLIAGRNDLSVRFRESEIKTNYFISHGTVDQVVPYAWAKQAPAIMEEIGADYVFKDYPIGHGVARDNFYDMKEWLEARVLK</sequence>
<evidence type="ECO:0000313" key="5">
    <source>
        <dbReference type="Proteomes" id="UP000196102"/>
    </source>
</evidence>
<name>A0A1Z8B7M8_9FLAO</name>
<dbReference type="InterPro" id="IPR003140">
    <property type="entry name" value="PLipase/COase/thioEstase"/>
</dbReference>
<dbReference type="GO" id="GO:0016787">
    <property type="term" value="F:hydrolase activity"/>
    <property type="evidence" value="ECO:0007669"/>
    <property type="project" value="UniProtKB-KW"/>
</dbReference>
<gene>
    <name evidence="4" type="ORF">A9Q93_03845</name>
</gene>
<evidence type="ECO:0000256" key="2">
    <source>
        <dbReference type="ARBA" id="ARBA00022801"/>
    </source>
</evidence>
<dbReference type="AlphaFoldDB" id="A0A1Z8B7M8"/>
<accession>A0A1Z8B7M8</accession>
<proteinExistence type="inferred from homology"/>
<keyword evidence="2" id="KW-0378">Hydrolase</keyword>